<keyword evidence="3 6" id="KW-0863">Zinc-finger</keyword>
<accession>A0A7J7M678</accession>
<feature type="domain" description="DDT" evidence="10">
    <location>
        <begin position="242"/>
        <end position="302"/>
    </location>
</feature>
<dbReference type="InterPro" id="IPR011011">
    <property type="entry name" value="Znf_FYVE_PHD"/>
</dbReference>
<organism evidence="11 12">
    <name type="scientific">Kingdonia uniflora</name>
    <dbReference type="NCBI Taxonomy" id="39325"/>
    <lineage>
        <taxon>Eukaryota</taxon>
        <taxon>Viridiplantae</taxon>
        <taxon>Streptophyta</taxon>
        <taxon>Embryophyta</taxon>
        <taxon>Tracheophyta</taxon>
        <taxon>Spermatophyta</taxon>
        <taxon>Magnoliopsida</taxon>
        <taxon>Ranunculales</taxon>
        <taxon>Circaeasteraceae</taxon>
        <taxon>Kingdonia</taxon>
    </lineage>
</organism>
<feature type="region of interest" description="Disordered" evidence="7">
    <location>
        <begin position="1"/>
        <end position="20"/>
    </location>
</feature>
<feature type="compositionally biased region" description="Low complexity" evidence="7">
    <location>
        <begin position="967"/>
        <end position="977"/>
    </location>
</feature>
<dbReference type="Pfam" id="PF21743">
    <property type="entry name" value="PTM_DIR17_Tudor"/>
    <property type="match status" value="1"/>
</dbReference>
<dbReference type="Pfam" id="PF15612">
    <property type="entry name" value="WHIM1"/>
    <property type="match status" value="1"/>
</dbReference>
<sequence>MEMEGVKPEDKARKRRRKDAPERKYGVFVGRYVRKEFPGFEGVFLGKVVSFEEEWYKVSYEDGDSEELDTEEVSEIAVMESNFDEGMIEKKKMLDRMLSKNGTKKRKVVTFVEPVDGKKAPSAKKLSSNKKLGLEPNEKRPVVVKTADPLVNGSSSDCELGLEYGEKKHVLDETEAPLDTSLKSDGELGFETDQKLSADEADSSSDSCEYGRVGESCSVNEVVPLIPAPELPPSSNNVGVPEDLVSHLFSVYTFLRSFSIQLFLSPFLLDDFVGSLNCGASNNLINDIHLALFRALRRHLEMLSFNGALPASKCLRRLDWSLLDTFTWQAYLVEYLLIMGCTKGPDWRGIYINIIDSEYYSLSVAKKLMILQILCDSVIESAELRAEIDRREISEEGSMSDETSTPLPSENGPRRVHPRCTKTSAIKDIKTPEVVTEPHSGLSKLDVNAAADIDQDSNSDECRLCGMDGILLCCDGCPSAYHSRCIGLSKALVPEGSWFCPECTINKADLSLRIGTGLRGSEIFGIDPYEQVFLGICNHLLVLKASTTAGPSSRYYNQNDVVKVLQLLSSSIQFTTLYADIRNGISQYWQIMTDTNISLSKSTDAATYPEDRKEIKKPIDKTGRETYASSITETNMENGVQLCQTNDRLEVGLNCNTSLDTVNQGSVPCIQNDSGALMDAKSLGQLGTESIISTGSVSHHPDHFVLTRQSFCSHAQTFANLSSSNGKVADRTPLPTSSGALSIYREVGEGKINKNEKFSYTGSLFKPHAYVNQYIHGDIAASAAADLAFLGSDPVSKAQTSSNTKKFVSANIAVQVKAFSVASIRFFWPISEKRLMEVPKERCGWCLSCRAPSSSRRGCYLNSAASNAIKRCGKIPRPIKNAAGRLQGIASYILYMEEILGCLVVGPFLTVAYRKQWRAQVVKASTCSAIKYLLLELEEHIRIIIFSGGWVKLVDEWSFEAPMAPIGASATGSTSKRSSSKRTRKQPAKTETAADTCDEELKTIRWSRGGEISKLVFHKGVLPHSLVRKGARQGGSRKIAGIYYSEGPEIPRRTRRLSWRAAVEMCKNAQQLALQRLDFVSLIMIMIRSMSVKIDEWLAKPAITCVEYKIVLAEYKCFLGEAEEELEILAIRPQEENNEDEGDHDRGREVAGYHVRKRNEAKIKNYDSHRKIHQVAEIEVGGGDEGDRKEEEKVNENDKEVGTSIDTMDMRMASMKVRYLDVHIRWSDLVRSDQNSHDLKGLDTETSSFRNALICDKMISDNKIVYELNFGDQKHLPSRILKNRIEVEKNGDGKDKFWLSETHIPLYLIKEYEEKANMVPPLLPVKAPQVLSELQRRQIKAWRKDIFLYLQLKGENGNKRTCASCQKLVILREAVKCNDCEGYCHKECTIGAFNSRLTCNECHAKAFALSEQRRLQNQMIVKQNQMVVKQNQMVVKQNSYRQPLISVGKRDASVSNSTIKAKAKMSPHGLIWKDENNEDTGVNFRFSNILLRGNPDMEPSRKPVCKLCNNPYNSNLMYICCGICQGWYHADAVELKEPQVFNVAGLSCLKCQKKPFTCPYKYSEPEFAMLPLRSSRQGNLIRDPRYDSNFSGGWESTTPMIQIEDRNFFSLEKVEPITGYPLESGIEWGDAVSGAFSKGPQKLPVRRQVKREKEADGSSIPSNIEPELLTEAKTPPLPLAEWEYSVDFSGEGINFEGIRFDANELFSVEELLGTCDDNNNNQLDENIQLDPFDGYIDMSEMWDSSLNFEQNAMGGMNDDQALMVPAEPSEISCQRCAHTEPLPDRCCEVCGYRIHSHCSPWIEPCKEERWRCGCCRGQQ</sequence>
<keyword evidence="5" id="KW-0539">Nucleus</keyword>
<dbReference type="Gene3D" id="3.30.40.10">
    <property type="entry name" value="Zinc/RING finger domain, C3HC4 (zinc finger)"/>
    <property type="match status" value="2"/>
</dbReference>
<dbReference type="InterPro" id="IPR019787">
    <property type="entry name" value="Znf_PHD-finger"/>
</dbReference>
<dbReference type="InterPro" id="IPR019786">
    <property type="entry name" value="Zinc_finger_PHD-type_CS"/>
</dbReference>
<evidence type="ECO:0000256" key="6">
    <source>
        <dbReference type="PROSITE-ProRule" id="PRU00146"/>
    </source>
</evidence>
<feature type="compositionally biased region" description="Basic residues" evidence="7">
    <location>
        <begin position="978"/>
        <end position="987"/>
    </location>
</feature>
<keyword evidence="4" id="KW-0862">Zinc</keyword>
<feature type="region of interest" description="Disordered" evidence="7">
    <location>
        <begin position="119"/>
        <end position="138"/>
    </location>
</feature>
<dbReference type="CDD" id="cd15532">
    <property type="entry name" value="PHD2_CHD_II"/>
    <property type="match status" value="1"/>
</dbReference>
<evidence type="ECO:0000313" key="12">
    <source>
        <dbReference type="Proteomes" id="UP000541444"/>
    </source>
</evidence>
<feature type="domain" description="Phorbol-ester/DAG-type" evidence="9">
    <location>
        <begin position="1344"/>
        <end position="1399"/>
    </location>
</feature>
<evidence type="ECO:0000256" key="4">
    <source>
        <dbReference type="ARBA" id="ARBA00022833"/>
    </source>
</evidence>
<proteinExistence type="predicted"/>
<dbReference type="PROSITE" id="PS50827">
    <property type="entry name" value="DDT"/>
    <property type="match status" value="1"/>
</dbReference>
<dbReference type="InterPro" id="IPR028942">
    <property type="entry name" value="WHIM1_dom"/>
</dbReference>
<feature type="compositionally biased region" description="Basic and acidic residues" evidence="7">
    <location>
        <begin position="1"/>
        <end position="12"/>
    </location>
</feature>
<keyword evidence="12" id="KW-1185">Reference proteome</keyword>
<dbReference type="EMBL" id="JACGCM010001747">
    <property type="protein sequence ID" value="KAF6150389.1"/>
    <property type="molecule type" value="Genomic_DNA"/>
</dbReference>
<dbReference type="PANTHER" id="PTHR46508:SF1">
    <property type="entry name" value="PHD FINGER FAMILY PROTEIN"/>
    <property type="match status" value="1"/>
</dbReference>
<reference evidence="11 12" key="1">
    <citation type="journal article" date="2020" name="IScience">
        <title>Genome Sequencing of the Endangered Kingdonia uniflora (Circaeasteraceae, Ranunculales) Reveals Potential Mechanisms of Evolutionary Specialization.</title>
        <authorList>
            <person name="Sun Y."/>
            <person name="Deng T."/>
            <person name="Zhang A."/>
            <person name="Moore M.J."/>
            <person name="Landis J.B."/>
            <person name="Lin N."/>
            <person name="Zhang H."/>
            <person name="Zhang X."/>
            <person name="Huang J."/>
            <person name="Zhang X."/>
            <person name="Sun H."/>
            <person name="Wang H."/>
        </authorList>
    </citation>
    <scope>NUCLEOTIDE SEQUENCE [LARGE SCALE GENOMIC DNA]</scope>
    <source>
        <strain evidence="11">TB1705</strain>
        <tissue evidence="11">Leaf</tissue>
    </source>
</reference>
<dbReference type="PROSITE" id="PS01359">
    <property type="entry name" value="ZF_PHD_1"/>
    <property type="match status" value="1"/>
</dbReference>
<dbReference type="InterPro" id="IPR047365">
    <property type="entry name" value="Tudor_AtPTM-like"/>
</dbReference>
<dbReference type="PROSITE" id="PS50016">
    <property type="entry name" value="ZF_PHD_2"/>
    <property type="match status" value="1"/>
</dbReference>
<dbReference type="SMART" id="SM00571">
    <property type="entry name" value="DDT"/>
    <property type="match status" value="1"/>
</dbReference>
<feature type="domain" description="PHD-type" evidence="8">
    <location>
        <begin position="459"/>
        <end position="506"/>
    </location>
</feature>
<feature type="region of interest" description="Disordered" evidence="7">
    <location>
        <begin position="390"/>
        <end position="417"/>
    </location>
</feature>
<feature type="compositionally biased region" description="Basic and acidic residues" evidence="7">
    <location>
        <begin position="1185"/>
        <end position="1198"/>
    </location>
</feature>
<evidence type="ECO:0000313" key="11">
    <source>
        <dbReference type="EMBL" id="KAF6150389.1"/>
    </source>
</evidence>
<evidence type="ECO:0000259" key="8">
    <source>
        <dbReference type="PROSITE" id="PS50016"/>
    </source>
</evidence>
<feature type="region of interest" description="Disordered" evidence="7">
    <location>
        <begin position="967"/>
        <end position="994"/>
    </location>
</feature>
<dbReference type="Pfam" id="PF24294">
    <property type="entry name" value="Chromo_PTM"/>
    <property type="match status" value="1"/>
</dbReference>
<dbReference type="GO" id="GO:0000785">
    <property type="term" value="C:chromatin"/>
    <property type="evidence" value="ECO:0007669"/>
    <property type="project" value="UniProtKB-ARBA"/>
</dbReference>
<evidence type="ECO:0000259" key="10">
    <source>
        <dbReference type="PROSITE" id="PS50827"/>
    </source>
</evidence>
<evidence type="ECO:0000256" key="5">
    <source>
        <dbReference type="ARBA" id="ARBA00023242"/>
    </source>
</evidence>
<dbReference type="Pfam" id="PF00628">
    <property type="entry name" value="PHD"/>
    <property type="match status" value="1"/>
</dbReference>
<dbReference type="InterPro" id="IPR056618">
    <property type="entry name" value="Chromo_PTM"/>
</dbReference>
<evidence type="ECO:0000256" key="7">
    <source>
        <dbReference type="SAM" id="MobiDB-lite"/>
    </source>
</evidence>
<protein>
    <submittedName>
        <fullName evidence="11">Uncharacterized protein</fullName>
    </submittedName>
</protein>
<dbReference type="InterPro" id="IPR002219">
    <property type="entry name" value="PKC_DAG/PE"/>
</dbReference>
<dbReference type="CDD" id="cd20401">
    <property type="entry name" value="Tudor_AtPTM-like"/>
    <property type="match status" value="1"/>
</dbReference>
<dbReference type="SMART" id="SM00249">
    <property type="entry name" value="PHD"/>
    <property type="match status" value="3"/>
</dbReference>
<dbReference type="Pfam" id="PF02791">
    <property type="entry name" value="DDT"/>
    <property type="match status" value="1"/>
</dbReference>
<comment type="subcellular location">
    <subcellularLocation>
        <location evidence="1">Nucleus</location>
    </subcellularLocation>
</comment>
<dbReference type="SUPFAM" id="SSF57903">
    <property type="entry name" value="FYVE/PHD zinc finger"/>
    <property type="match status" value="2"/>
</dbReference>
<dbReference type="GO" id="GO:0005634">
    <property type="term" value="C:nucleus"/>
    <property type="evidence" value="ECO:0007669"/>
    <property type="project" value="UniProtKB-SubCell"/>
</dbReference>
<gene>
    <name evidence="11" type="ORF">GIB67_034088</name>
</gene>
<dbReference type="InterPro" id="IPR013083">
    <property type="entry name" value="Znf_RING/FYVE/PHD"/>
</dbReference>
<feature type="region of interest" description="Disordered" evidence="7">
    <location>
        <begin position="1177"/>
        <end position="1198"/>
    </location>
</feature>
<dbReference type="OrthoDB" id="784962at2759"/>
<dbReference type="PANTHER" id="PTHR46508">
    <property type="entry name" value="PHD FINGER FAMILY PROTEIN"/>
    <property type="match status" value="1"/>
</dbReference>
<evidence type="ECO:0000256" key="2">
    <source>
        <dbReference type="ARBA" id="ARBA00022723"/>
    </source>
</evidence>
<name>A0A7J7M678_9MAGN</name>
<keyword evidence="2" id="KW-0479">Metal-binding</keyword>
<evidence type="ECO:0000259" key="9">
    <source>
        <dbReference type="PROSITE" id="PS50081"/>
    </source>
</evidence>
<evidence type="ECO:0000256" key="3">
    <source>
        <dbReference type="ARBA" id="ARBA00022771"/>
    </source>
</evidence>
<dbReference type="InterPro" id="IPR018501">
    <property type="entry name" value="DDT_dom"/>
</dbReference>
<evidence type="ECO:0000256" key="1">
    <source>
        <dbReference type="ARBA" id="ARBA00004123"/>
    </source>
</evidence>
<dbReference type="Proteomes" id="UP000541444">
    <property type="component" value="Unassembled WGS sequence"/>
</dbReference>
<comment type="caution">
    <text evidence="11">The sequence shown here is derived from an EMBL/GenBank/DDBJ whole genome shotgun (WGS) entry which is preliminary data.</text>
</comment>
<dbReference type="GO" id="GO:0008270">
    <property type="term" value="F:zinc ion binding"/>
    <property type="evidence" value="ECO:0007669"/>
    <property type="project" value="UniProtKB-KW"/>
</dbReference>
<dbReference type="InterPro" id="IPR001965">
    <property type="entry name" value="Znf_PHD"/>
</dbReference>
<dbReference type="PROSITE" id="PS50081">
    <property type="entry name" value="ZF_DAG_PE_2"/>
    <property type="match status" value="1"/>
</dbReference>